<evidence type="ECO:0008006" key="3">
    <source>
        <dbReference type="Google" id="ProtNLM"/>
    </source>
</evidence>
<protein>
    <recommendedName>
        <fullName evidence="3">Outer membrane protein</fullName>
    </recommendedName>
</protein>
<dbReference type="AlphaFoldDB" id="A0AB33INE6"/>
<accession>A0AB33INE6</accession>
<dbReference type="InterPro" id="IPR001343">
    <property type="entry name" value="Hemolysn_Ca-bd"/>
</dbReference>
<gene>
    <name evidence="1" type="ORF">EMQ_2605</name>
</gene>
<keyword evidence="2" id="KW-1185">Reference proteome</keyword>
<evidence type="ECO:0000313" key="1">
    <source>
        <dbReference type="EMBL" id="BCK76999.1"/>
    </source>
</evidence>
<dbReference type="SUPFAM" id="SSF51120">
    <property type="entry name" value="beta-Roll"/>
    <property type="match status" value="2"/>
</dbReference>
<dbReference type="PRINTS" id="PR00313">
    <property type="entry name" value="CABNDNGRPT"/>
</dbReference>
<sequence>MPLMTVQGASAGAHVVVTVDGALTDQLASLVSDFSSTLTGEIGGIDGINLVPGSTAFGGNGIGYGVATVAGSYSVTGGVGAIVFGGAIGSGVPSIHTQIDASGVTSSFVSVEGGTTGGVQFQAGSSAGLFVAGAGNNAFTGDQLSNAGNWMVFAGSGNDTVIAGAGQNTINAGAGDNFVNVSNGTNTVYSYGHDTIYGGDCASNQTVSLYGGSSFVTVGKNSYVENVAGGGSNNAITVGGGSTVIGGTDDTISLNGGYSTVMTGVGDTISASGDAWVQYAVNADVSVAGSLTFVGGYGSSTITAGQSTIYGSNGMNVTLNATEPGSGKTIFSGGTGNETLNASGSTYGVAAYGNNAGTTGSQVFIGGTGADTLVGGVGDATMTGGSGQANTFAFRDGVAGGNYVITDFGSAVGNTVGLLNYSQSELQSALSNQVSANGSTTLKLDDGTTILFQNVASLNSGDFQIW</sequence>
<dbReference type="RefSeq" id="WP_010669360.1">
    <property type="nucleotide sequence ID" value="NZ_AP023410.1"/>
</dbReference>
<dbReference type="Gene3D" id="2.150.10.10">
    <property type="entry name" value="Serralysin-like metalloprotease, C-terminal"/>
    <property type="match status" value="1"/>
</dbReference>
<reference evidence="1 2" key="1">
    <citation type="journal article" date="2011" name="Microbiology">
        <title>Transcriptome response to different carbon sources in Acetobacter aceti.</title>
        <authorList>
            <person name="Sakurai K."/>
            <person name="Arai H."/>
            <person name="Ishii M."/>
            <person name="Igarashi Y."/>
        </authorList>
    </citation>
    <scope>NUCLEOTIDE SEQUENCE [LARGE SCALE GENOMIC DNA]</scope>
    <source>
        <strain evidence="1 2">NBRC 14818</strain>
    </source>
</reference>
<dbReference type="EMBL" id="AP023410">
    <property type="protein sequence ID" value="BCK76999.1"/>
    <property type="molecule type" value="Genomic_DNA"/>
</dbReference>
<organism evidence="1 2">
    <name type="scientific">Acetobacter aceti NBRC 14818</name>
    <dbReference type="NCBI Taxonomy" id="887700"/>
    <lineage>
        <taxon>Bacteria</taxon>
        <taxon>Pseudomonadati</taxon>
        <taxon>Pseudomonadota</taxon>
        <taxon>Alphaproteobacteria</taxon>
        <taxon>Acetobacterales</taxon>
        <taxon>Acetobacteraceae</taxon>
        <taxon>Acetobacter</taxon>
        <taxon>Acetobacter subgen. Acetobacter</taxon>
    </lineage>
</organism>
<dbReference type="Proteomes" id="UP000516424">
    <property type="component" value="Chromosome"/>
</dbReference>
<name>A0AB33INE6_ACEAC</name>
<proteinExistence type="predicted"/>
<dbReference type="InterPro" id="IPR011049">
    <property type="entry name" value="Serralysin-like_metalloprot_C"/>
</dbReference>
<evidence type="ECO:0000313" key="2">
    <source>
        <dbReference type="Proteomes" id="UP000516424"/>
    </source>
</evidence>
<dbReference type="GO" id="GO:0005509">
    <property type="term" value="F:calcium ion binding"/>
    <property type="evidence" value="ECO:0007669"/>
    <property type="project" value="InterPro"/>
</dbReference>
<dbReference type="Pfam" id="PF00353">
    <property type="entry name" value="HemolysinCabind"/>
    <property type="match status" value="2"/>
</dbReference>